<evidence type="ECO:0000313" key="2">
    <source>
        <dbReference type="Proteomes" id="UP000007519"/>
    </source>
</evidence>
<gene>
    <name evidence="1" type="ordered locus">SGRA_3034</name>
</gene>
<name>H6KZI6_SAPGL</name>
<dbReference type="Proteomes" id="UP000007519">
    <property type="component" value="Chromosome"/>
</dbReference>
<keyword evidence="2" id="KW-1185">Reference proteome</keyword>
<protein>
    <submittedName>
        <fullName evidence="1">Uncharacterized protein</fullName>
    </submittedName>
</protein>
<accession>H6KZI6</accession>
<organism evidence="1 2">
    <name type="scientific">Saprospira grandis (strain Lewin)</name>
    <dbReference type="NCBI Taxonomy" id="984262"/>
    <lineage>
        <taxon>Bacteria</taxon>
        <taxon>Pseudomonadati</taxon>
        <taxon>Bacteroidota</taxon>
        <taxon>Saprospiria</taxon>
        <taxon>Saprospirales</taxon>
        <taxon>Saprospiraceae</taxon>
        <taxon>Saprospira</taxon>
    </lineage>
</organism>
<dbReference type="AlphaFoldDB" id="H6KZI6"/>
<dbReference type="STRING" id="984262.SGRA_3034"/>
<dbReference type="EMBL" id="CP002831">
    <property type="protein sequence ID" value="AFC25762.1"/>
    <property type="molecule type" value="Genomic_DNA"/>
</dbReference>
<proteinExistence type="predicted"/>
<dbReference type="HOGENOM" id="CLU_2452885_0_0_10"/>
<sequence length="89" mass="9476">MVVELRPKGLVVAVLACGQLGPKALVGPKLNLGCNSKGAFAGKEMVFWACNEAFAGEEMVFLSCNGAFAGEEMLSGLAKEHLLEKKWSF</sequence>
<reference evidence="1 2" key="1">
    <citation type="journal article" date="2012" name="Stand. Genomic Sci.">
        <title>Complete genome sequencing and analysis of Saprospira grandis str. Lewin, a predatory marine bacterium.</title>
        <authorList>
            <person name="Saw J.H."/>
            <person name="Yuryev A."/>
            <person name="Kanbe M."/>
            <person name="Hou S."/>
            <person name="Young A.G."/>
            <person name="Aizawa S."/>
            <person name="Alam M."/>
        </authorList>
    </citation>
    <scope>NUCLEOTIDE SEQUENCE [LARGE SCALE GENOMIC DNA]</scope>
    <source>
        <strain evidence="1 2">Lewin</strain>
    </source>
</reference>
<dbReference type="KEGG" id="sgn:SGRA_3034"/>
<evidence type="ECO:0000313" key="1">
    <source>
        <dbReference type="EMBL" id="AFC25762.1"/>
    </source>
</evidence>